<evidence type="ECO:0000313" key="11">
    <source>
        <dbReference type="EMBL" id="MPC51416.1"/>
    </source>
</evidence>
<dbReference type="SMART" id="SM00333">
    <property type="entry name" value="TUDOR"/>
    <property type="match status" value="1"/>
</dbReference>
<evidence type="ECO:0000256" key="6">
    <source>
        <dbReference type="ARBA" id="ARBA00023125"/>
    </source>
</evidence>
<dbReference type="PANTHER" id="PTHR13964:SF27">
    <property type="entry name" value="HAT-TRICK, ISOFORM D"/>
    <property type="match status" value="1"/>
</dbReference>
<keyword evidence="6" id="KW-0238">DNA-binding</keyword>
<dbReference type="PROSITE" id="PS51011">
    <property type="entry name" value="ARID"/>
    <property type="match status" value="1"/>
</dbReference>
<reference evidence="11 12" key="1">
    <citation type="submission" date="2019-05" db="EMBL/GenBank/DDBJ databases">
        <title>Another draft genome of Portunus trituberculatus and its Hox gene families provides insights of decapod evolution.</title>
        <authorList>
            <person name="Jeong J.-H."/>
            <person name="Song I."/>
            <person name="Kim S."/>
            <person name="Choi T."/>
            <person name="Kim D."/>
            <person name="Ryu S."/>
            <person name="Kim W."/>
        </authorList>
    </citation>
    <scope>NUCLEOTIDE SEQUENCE [LARGE SCALE GENOMIC DNA]</scope>
    <source>
        <tissue evidence="11">Muscle</tissue>
    </source>
</reference>
<evidence type="ECO:0000313" key="12">
    <source>
        <dbReference type="Proteomes" id="UP000324222"/>
    </source>
</evidence>
<dbReference type="SUPFAM" id="SSF63748">
    <property type="entry name" value="Tudor/PWWP/MBT"/>
    <property type="match status" value="1"/>
</dbReference>
<dbReference type="InterPro" id="IPR036431">
    <property type="entry name" value="ARID_dom_sf"/>
</dbReference>
<dbReference type="GO" id="GO:0006325">
    <property type="term" value="P:chromatin organization"/>
    <property type="evidence" value="ECO:0007669"/>
    <property type="project" value="UniProtKB-KW"/>
</dbReference>
<keyword evidence="12" id="KW-1185">Reference proteome</keyword>
<dbReference type="CDD" id="cd20390">
    <property type="entry name" value="Tudor_ARID4_rpt2"/>
    <property type="match status" value="1"/>
</dbReference>
<gene>
    <name evidence="11" type="primary">Arid4b</name>
    <name evidence="11" type="ORF">E2C01_045260</name>
</gene>
<keyword evidence="1" id="KW-1017">Isopeptide bond</keyword>
<feature type="region of interest" description="Disordered" evidence="9">
    <location>
        <begin position="122"/>
        <end position="170"/>
    </location>
</feature>
<dbReference type="GO" id="GO:0000976">
    <property type="term" value="F:transcription cis-regulatory region binding"/>
    <property type="evidence" value="ECO:0007669"/>
    <property type="project" value="TreeGrafter"/>
</dbReference>
<comment type="caution">
    <text evidence="11">The sequence shown here is derived from an EMBL/GenBank/DDBJ whole genome shotgun (WGS) entry which is preliminary data.</text>
</comment>
<dbReference type="Gene3D" id="2.30.30.140">
    <property type="match status" value="2"/>
</dbReference>
<dbReference type="AlphaFoldDB" id="A0A5B7G0S3"/>
<dbReference type="InterPro" id="IPR001606">
    <property type="entry name" value="ARID_dom"/>
</dbReference>
<protein>
    <submittedName>
        <fullName evidence="11">AT-rich interactive domain-containing protein 4B</fullName>
    </submittedName>
</protein>
<proteinExistence type="predicted"/>
<evidence type="ECO:0000256" key="7">
    <source>
        <dbReference type="ARBA" id="ARBA00023163"/>
    </source>
</evidence>
<evidence type="ECO:0000256" key="3">
    <source>
        <dbReference type="ARBA" id="ARBA00022843"/>
    </source>
</evidence>
<evidence type="ECO:0000256" key="1">
    <source>
        <dbReference type="ARBA" id="ARBA00022499"/>
    </source>
</evidence>
<keyword evidence="3" id="KW-0832">Ubl conjugation</keyword>
<dbReference type="OrthoDB" id="10068428at2759"/>
<dbReference type="InterPro" id="IPR051232">
    <property type="entry name" value="ARID/SWI1_ChromRemod"/>
</dbReference>
<keyword evidence="2" id="KW-0597">Phosphoprotein</keyword>
<dbReference type="PANTHER" id="PTHR13964">
    <property type="entry name" value="RBP-RELATED"/>
    <property type="match status" value="1"/>
</dbReference>
<evidence type="ECO:0000259" key="10">
    <source>
        <dbReference type="PROSITE" id="PS51011"/>
    </source>
</evidence>
<dbReference type="GO" id="GO:0005634">
    <property type="term" value="C:nucleus"/>
    <property type="evidence" value="ECO:0007669"/>
    <property type="project" value="TreeGrafter"/>
</dbReference>
<dbReference type="Pfam" id="PF08169">
    <property type="entry name" value="RBB1NT"/>
    <property type="match status" value="1"/>
</dbReference>
<keyword evidence="4" id="KW-0156">Chromatin regulator</keyword>
<evidence type="ECO:0000256" key="8">
    <source>
        <dbReference type="ARBA" id="ARBA00023242"/>
    </source>
</evidence>
<keyword evidence="5" id="KW-0805">Transcription regulation</keyword>
<dbReference type="Proteomes" id="UP000324222">
    <property type="component" value="Unassembled WGS sequence"/>
</dbReference>
<dbReference type="InterPro" id="IPR012603">
    <property type="entry name" value="ARID4A/B_PWWP"/>
</dbReference>
<evidence type="ECO:0000256" key="2">
    <source>
        <dbReference type="ARBA" id="ARBA00022553"/>
    </source>
</evidence>
<sequence>MWLPQPEDPPFLTVGTEVSAKYKGAFCEAKVHKVVKVVKVKVTFKLGLGSTVVSDDLVKGVLKIGAQVKASHPEKNQYVDAIVNKIQDCSQYTVVFDDGDITTLRRTSLCLKSGRHFAESETLDQLPLTHPEHFGTPVGGARRGRRSRQHPEGEESGDEDDVHKRHRSRREEWESDIGKVVCVELGDKKKQKDNWFPGLVVAPTSQDSVKIETKKDYLSSDDEPREEKDHFVAQLYKFMEECGAPINSGPTVGSKDLDLYKLFKRCLTGGSYTLNIYEAK</sequence>
<evidence type="ECO:0000256" key="9">
    <source>
        <dbReference type="SAM" id="MobiDB-lite"/>
    </source>
</evidence>
<dbReference type="EMBL" id="VSRR010010160">
    <property type="protein sequence ID" value="MPC51416.1"/>
    <property type="molecule type" value="Genomic_DNA"/>
</dbReference>
<organism evidence="11 12">
    <name type="scientific">Portunus trituberculatus</name>
    <name type="common">Swimming crab</name>
    <name type="synonym">Neptunus trituberculatus</name>
    <dbReference type="NCBI Taxonomy" id="210409"/>
    <lineage>
        <taxon>Eukaryota</taxon>
        <taxon>Metazoa</taxon>
        <taxon>Ecdysozoa</taxon>
        <taxon>Arthropoda</taxon>
        <taxon>Crustacea</taxon>
        <taxon>Multicrustacea</taxon>
        <taxon>Malacostraca</taxon>
        <taxon>Eumalacostraca</taxon>
        <taxon>Eucarida</taxon>
        <taxon>Decapoda</taxon>
        <taxon>Pleocyemata</taxon>
        <taxon>Brachyura</taxon>
        <taxon>Eubrachyura</taxon>
        <taxon>Portunoidea</taxon>
        <taxon>Portunidae</taxon>
        <taxon>Portuninae</taxon>
        <taxon>Portunus</taxon>
    </lineage>
</organism>
<feature type="domain" description="ARID" evidence="10">
    <location>
        <begin position="225"/>
        <end position="280"/>
    </location>
</feature>
<accession>A0A5B7G0S3</accession>
<evidence type="ECO:0000256" key="4">
    <source>
        <dbReference type="ARBA" id="ARBA00022853"/>
    </source>
</evidence>
<dbReference type="GO" id="GO:0006357">
    <property type="term" value="P:regulation of transcription by RNA polymerase II"/>
    <property type="evidence" value="ECO:0007669"/>
    <property type="project" value="TreeGrafter"/>
</dbReference>
<name>A0A5B7G0S3_PORTR</name>
<keyword evidence="7" id="KW-0804">Transcription</keyword>
<dbReference type="Gene3D" id="1.10.150.60">
    <property type="entry name" value="ARID DNA-binding domain"/>
    <property type="match status" value="1"/>
</dbReference>
<keyword evidence="8" id="KW-0539">Nucleus</keyword>
<dbReference type="SUPFAM" id="SSF46774">
    <property type="entry name" value="ARID-like"/>
    <property type="match status" value="1"/>
</dbReference>
<evidence type="ECO:0000256" key="5">
    <source>
        <dbReference type="ARBA" id="ARBA00023015"/>
    </source>
</evidence>
<dbReference type="InterPro" id="IPR002999">
    <property type="entry name" value="Tudor"/>
</dbReference>
<dbReference type="Pfam" id="PF01388">
    <property type="entry name" value="ARID"/>
    <property type="match status" value="1"/>
</dbReference>